<dbReference type="Proteomes" id="UP001516464">
    <property type="component" value="Unassembled WGS sequence"/>
</dbReference>
<feature type="transmembrane region" description="Helical" evidence="1">
    <location>
        <begin position="6"/>
        <end position="22"/>
    </location>
</feature>
<reference evidence="2 3" key="1">
    <citation type="submission" date="2019-01" db="EMBL/GenBank/DDBJ databases">
        <title>Genomes sequencing and comparative genomics of infectious freshwater microsporidia, Cucumispora dikerogammari and Thelohania contejeani.</title>
        <authorList>
            <person name="Cormier A."/>
            <person name="Giraud I."/>
            <person name="Wattier R."/>
            <person name="Teixeira M."/>
            <person name="Grandjean F."/>
            <person name="Rigaud T."/>
            <person name="Cordaux R."/>
        </authorList>
    </citation>
    <scope>NUCLEOTIDE SEQUENCE [LARGE SCALE GENOMIC DNA]</scope>
    <source>
        <strain evidence="2">T1</strain>
        <tissue evidence="2">Spores</tissue>
    </source>
</reference>
<organism evidence="2 3">
    <name type="scientific">Astathelohania contejeani</name>
    <dbReference type="NCBI Taxonomy" id="164912"/>
    <lineage>
        <taxon>Eukaryota</taxon>
        <taxon>Fungi</taxon>
        <taxon>Fungi incertae sedis</taxon>
        <taxon>Microsporidia</taxon>
        <taxon>Astathelohaniidae</taxon>
        <taxon>Astathelohania</taxon>
    </lineage>
</organism>
<feature type="transmembrane region" description="Helical" evidence="1">
    <location>
        <begin position="270"/>
        <end position="288"/>
    </location>
</feature>
<accession>A0ABQ7I0L2</accession>
<keyword evidence="1" id="KW-0472">Membrane</keyword>
<name>A0ABQ7I0L2_9MICR</name>
<feature type="transmembrane region" description="Helical" evidence="1">
    <location>
        <begin position="231"/>
        <end position="250"/>
    </location>
</feature>
<feature type="transmembrane region" description="Helical" evidence="1">
    <location>
        <begin position="420"/>
        <end position="441"/>
    </location>
</feature>
<evidence type="ECO:0000256" key="1">
    <source>
        <dbReference type="SAM" id="Phobius"/>
    </source>
</evidence>
<evidence type="ECO:0000313" key="3">
    <source>
        <dbReference type="Proteomes" id="UP001516464"/>
    </source>
</evidence>
<keyword evidence="3" id="KW-1185">Reference proteome</keyword>
<dbReference type="EMBL" id="SBIQ01000038">
    <property type="protein sequence ID" value="KAF7683961.1"/>
    <property type="molecule type" value="Genomic_DNA"/>
</dbReference>
<sequence>MQYFYFFFIVILLIHCSFKKNIRTNSFKKHYNFKKKCQNVDAIDYSNNIVSTNNLANICREAKKNIKYIITNHFNIEKINNTNEYTITHIVALCDEAKNLLIAVFDELLNYDLKTNDDAKLILETFNIDIFALIFINDCEFAKLINEKIMNFISKLSKFQLKIDLNKLLPASYKYIFNEKIKEVFKNLTNIDIYSILNNKHDNNVSIKLFIYLNELNPETIANKINYESDISIRLHITSVLFISCSLFIFANSFNYKLIHYFFSNQNIKAMYLIILLSLSNVPIYELVILKSLKLIIFNVFNYSVDAVVYLIPFNINLICNLTRNFPSLLSKRINPATIIDSLIHYRLKNMTVIDYENIILLFLKFKDIRIDIVNYFNKESEIVLINDIMIKMFICIDKSNSFFSFNRILYVLMHNNFDYYMLPLFNQLILKIFILFKNFINEKITDGIMKKIKGTVEFIYDILTLKKLFNINQVPFLREEINNNYYYTQTGLYIDKIYECDIKEYKHDVIFTKNEDMYTINLGEIYRNILVEHLKDEIELIINYENLLYSQIGKSKDVENTYVKIAILLLKINDITGSSVFILKKNRMNLIEKYLKKNFANKMKITNRLSSIYNYIMETT</sequence>
<comment type="caution">
    <text evidence="2">The sequence shown here is derived from an EMBL/GenBank/DDBJ whole genome shotgun (WGS) entry which is preliminary data.</text>
</comment>
<protein>
    <submittedName>
        <fullName evidence="2">Uncharacterized protein</fullName>
    </submittedName>
</protein>
<feature type="transmembrane region" description="Helical" evidence="1">
    <location>
        <begin position="300"/>
        <end position="319"/>
    </location>
</feature>
<gene>
    <name evidence="2" type="ORF">TCON_0845</name>
</gene>
<keyword evidence="1" id="KW-0812">Transmembrane</keyword>
<keyword evidence="1" id="KW-1133">Transmembrane helix</keyword>
<proteinExistence type="predicted"/>
<evidence type="ECO:0000313" key="2">
    <source>
        <dbReference type="EMBL" id="KAF7683961.1"/>
    </source>
</evidence>